<dbReference type="Pfam" id="PF13510">
    <property type="entry name" value="Fer2_4"/>
    <property type="match status" value="1"/>
</dbReference>
<keyword evidence="9 12" id="KW-0411">Iron-sulfur</keyword>
<dbReference type="Pfam" id="PF10588">
    <property type="entry name" value="NADH-G_4Fe-4S_3"/>
    <property type="match status" value="1"/>
</dbReference>
<evidence type="ECO:0000256" key="9">
    <source>
        <dbReference type="ARBA" id="ARBA00023014"/>
    </source>
</evidence>
<keyword evidence="8 12" id="KW-0408">Iron</keyword>
<evidence type="ECO:0000256" key="7">
    <source>
        <dbReference type="ARBA" id="ARBA00022967"/>
    </source>
</evidence>
<comment type="function">
    <text evidence="12">NDH-1 shuttles electrons from NADH, via FMN and iron-sulfur (Fe-S) centers, to quinones in the respiratory chain. Couples the redox reaction to proton translocation (for every two electrons transferred, four hydrogen ions are translocated across the cytoplasmic membrane), and thus conserves the redox energy in a proton gradient.</text>
</comment>
<dbReference type="PROSITE" id="PS51669">
    <property type="entry name" value="4FE4S_MOW_BIS_MGD"/>
    <property type="match status" value="1"/>
</dbReference>
<evidence type="ECO:0000256" key="3">
    <source>
        <dbReference type="ARBA" id="ARBA00022485"/>
    </source>
</evidence>
<dbReference type="InterPro" id="IPR010228">
    <property type="entry name" value="NADH_UbQ_OxRdtase_Gsu"/>
</dbReference>
<evidence type="ECO:0000256" key="4">
    <source>
        <dbReference type="ARBA" id="ARBA00022714"/>
    </source>
</evidence>
<dbReference type="PROSITE" id="PS51839">
    <property type="entry name" value="4FE4S_HC3"/>
    <property type="match status" value="1"/>
</dbReference>
<keyword evidence="10 12" id="KW-0520">NAD</keyword>
<dbReference type="GO" id="GO:0008137">
    <property type="term" value="F:NADH dehydrogenase (ubiquinone) activity"/>
    <property type="evidence" value="ECO:0007669"/>
    <property type="project" value="UniProtKB-UniRule"/>
</dbReference>
<dbReference type="EMBL" id="FMDN01000018">
    <property type="protein sequence ID" value="SCG63122.1"/>
    <property type="molecule type" value="Genomic_DNA"/>
</dbReference>
<dbReference type="InterPro" id="IPR006656">
    <property type="entry name" value="Mopterin_OxRdtase"/>
</dbReference>
<dbReference type="FunFam" id="3.10.20.740:FF:000001">
    <property type="entry name" value="NADH-quinone oxidoreductase subunit G"/>
    <property type="match status" value="1"/>
</dbReference>
<dbReference type="InterPro" id="IPR006657">
    <property type="entry name" value="MoPterin_dinucl-bd_dom"/>
</dbReference>
<keyword evidence="5 12" id="KW-0874">Quinone</keyword>
<dbReference type="GO" id="GO:0048038">
    <property type="term" value="F:quinone binding"/>
    <property type="evidence" value="ECO:0007669"/>
    <property type="project" value="UniProtKB-UniRule"/>
</dbReference>
<dbReference type="InterPro" id="IPR019574">
    <property type="entry name" value="NADH_UbQ_OxRdtase_Gsu_4Fe4S-bd"/>
</dbReference>
<dbReference type="PROSITE" id="PS00643">
    <property type="entry name" value="COMPLEX1_75K_3"/>
    <property type="match status" value="1"/>
</dbReference>
<protein>
    <recommendedName>
        <fullName evidence="12">NADH-quinone oxidoreductase</fullName>
        <ecNumber evidence="12">7.1.1.-</ecNumber>
    </recommendedName>
</protein>
<keyword evidence="18" id="KW-1185">Reference proteome</keyword>
<sequence length="838" mass="88818">MTDVAKPAETVTLTIDGVEVTAPKGALLIRVAEQLGTEIPRFCDHPLLAPAGACRQCLVEVEGQRKPVASCTQTVADGMVVRTQLTSPVAKKAQEGIMELLLVNHPLDCPMCDKGGECPLQNQAMSTGRTDSRFHEHKREYEKPMSISTQVLLDRERCVLCQRCTRFSEEIAGDKFIDLMGRSSAEEINIYRDDAYGAEPGDDSGDVPFNSYFSGNTVQICPVGALTGTQYRFRARPFDLVSTPSVCEHCSAGCAQRTDWRRGKVLRRLAGDDPQVNEEWNCDKGRWGFQYTRAFDRLTTPLVRDEHSGELREASWSEALTRAAEGLRAARDGGQGTAVLTGGRLTVEDAYAYAKFARVALHTNDIDFRARPVSREEADFLASTVAGVTDVTYADVEKASTVVLVGLEPEEECPILFLRLRKAYLKKKLKVYAIAPFATRGLEKLGAKLARVVPGEEASVLAEHDTVAEALGAEGAILFVGERLAGVPGGLSAAADVARRTGAKLAWVPRRAGDRGAVDAGCLPNLLPGGRLVTEPAARAELGEAWDIPAGVIPSQAGRDTDQIVAAAANGRLGALVVAGVDPADLADPRLAEQALDAVPFLVSLELRNSAVARRADVVFPVAPVVEKAGSFLDWEGRLRTFEEVLHTGAMTDGRVLDALAAQLDVRLGTGDVPSVRRELGGLPQTRMAPPAAPTVEPAAVRELGPGEAVLATWHQLIDLGSLTDGDEHLAGTARPPVVRLGKGTAEAIGVADGDPVTVGTDRGAVTLPAAVTEMPDGVVWLPTNSPGSTVRRSLGATSGAVVRLSVPTPTGASVPAGRVAADEAGRPGPLLNSGGVQ</sequence>
<keyword evidence="4 12" id="KW-0001">2Fe-2S</keyword>
<dbReference type="InterPro" id="IPR001041">
    <property type="entry name" value="2Fe-2S_ferredoxin-type"/>
</dbReference>
<dbReference type="NCBIfam" id="TIGR01973">
    <property type="entry name" value="NuoG"/>
    <property type="match status" value="1"/>
</dbReference>
<evidence type="ECO:0000256" key="8">
    <source>
        <dbReference type="ARBA" id="ARBA00023004"/>
    </source>
</evidence>
<dbReference type="Pfam" id="PF04879">
    <property type="entry name" value="Molybdop_Fe4S4"/>
    <property type="match status" value="1"/>
</dbReference>
<feature type="domain" description="2Fe-2S ferredoxin-type" evidence="14">
    <location>
        <begin position="9"/>
        <end position="87"/>
    </location>
</feature>
<dbReference type="SMART" id="SM00929">
    <property type="entry name" value="NADH-G_4Fe-4S_3"/>
    <property type="match status" value="1"/>
</dbReference>
<feature type="region of interest" description="Disordered" evidence="13">
    <location>
        <begin position="809"/>
        <end position="838"/>
    </location>
</feature>
<evidence type="ECO:0000313" key="17">
    <source>
        <dbReference type="EMBL" id="SCG63122.1"/>
    </source>
</evidence>
<dbReference type="SUPFAM" id="SSF54292">
    <property type="entry name" value="2Fe-2S ferredoxin-like"/>
    <property type="match status" value="1"/>
</dbReference>
<dbReference type="GO" id="GO:0051539">
    <property type="term" value="F:4 iron, 4 sulfur cluster binding"/>
    <property type="evidence" value="ECO:0007669"/>
    <property type="project" value="UniProtKB-KW"/>
</dbReference>
<dbReference type="Gene3D" id="2.20.25.90">
    <property type="entry name" value="ADC-like domains"/>
    <property type="match status" value="1"/>
</dbReference>
<dbReference type="OrthoDB" id="9810782at2"/>
<dbReference type="InterPro" id="IPR000283">
    <property type="entry name" value="NADH_UbQ_OxRdtase_75kDa_su_CS"/>
</dbReference>
<dbReference type="GO" id="GO:0016020">
    <property type="term" value="C:membrane"/>
    <property type="evidence" value="ECO:0007669"/>
    <property type="project" value="InterPro"/>
</dbReference>
<dbReference type="Gene3D" id="3.40.50.740">
    <property type="match status" value="2"/>
</dbReference>
<dbReference type="Pfam" id="PF01568">
    <property type="entry name" value="Molydop_binding"/>
    <property type="match status" value="1"/>
</dbReference>
<accession>A0A1C5IXQ7</accession>
<proteinExistence type="inferred from homology"/>
<dbReference type="GO" id="GO:0051537">
    <property type="term" value="F:2 iron, 2 sulfur cluster binding"/>
    <property type="evidence" value="ECO:0007669"/>
    <property type="project" value="UniProtKB-UniRule"/>
</dbReference>
<evidence type="ECO:0000259" key="16">
    <source>
        <dbReference type="PROSITE" id="PS51839"/>
    </source>
</evidence>
<evidence type="ECO:0000256" key="2">
    <source>
        <dbReference type="ARBA" id="ARBA00005404"/>
    </source>
</evidence>
<evidence type="ECO:0000256" key="12">
    <source>
        <dbReference type="RuleBase" id="RU003525"/>
    </source>
</evidence>
<dbReference type="SUPFAM" id="SSF53706">
    <property type="entry name" value="Formate dehydrogenase/DMSO reductase, domains 1-3"/>
    <property type="match status" value="1"/>
</dbReference>
<dbReference type="InterPro" id="IPR036010">
    <property type="entry name" value="2Fe-2S_ferredoxin-like_sf"/>
</dbReference>
<dbReference type="GO" id="GO:0003954">
    <property type="term" value="F:NADH dehydrogenase activity"/>
    <property type="evidence" value="ECO:0007669"/>
    <property type="project" value="TreeGrafter"/>
</dbReference>
<keyword evidence="7 12" id="KW-1278">Translocase</keyword>
<evidence type="ECO:0000256" key="11">
    <source>
        <dbReference type="ARBA" id="ARBA00047712"/>
    </source>
</evidence>
<dbReference type="Pfam" id="PF00384">
    <property type="entry name" value="Molybdopterin"/>
    <property type="match status" value="1"/>
</dbReference>
<dbReference type="GO" id="GO:0046872">
    <property type="term" value="F:metal ion binding"/>
    <property type="evidence" value="ECO:0007669"/>
    <property type="project" value="UniProtKB-UniRule"/>
</dbReference>
<feature type="domain" description="4Fe-4S His(Cys)3-ligated-type" evidence="16">
    <location>
        <begin position="89"/>
        <end position="128"/>
    </location>
</feature>
<dbReference type="Gene3D" id="3.30.70.20">
    <property type="match status" value="1"/>
</dbReference>
<reference evidence="18" key="1">
    <citation type="submission" date="2016-06" db="EMBL/GenBank/DDBJ databases">
        <authorList>
            <person name="Varghese N."/>
        </authorList>
    </citation>
    <scope>NUCLEOTIDE SEQUENCE [LARGE SCALE GENOMIC DNA]</scope>
    <source>
        <strain evidence="18">DSM 43171</strain>
    </source>
</reference>
<dbReference type="SMART" id="SM00926">
    <property type="entry name" value="Molybdop_Fe4S4"/>
    <property type="match status" value="1"/>
</dbReference>
<comment type="cofactor">
    <cofactor evidence="12">
        <name>[2Fe-2S] cluster</name>
        <dbReference type="ChEBI" id="CHEBI:190135"/>
    </cofactor>
    <text evidence="12">Binds 1 [2Fe-2S] cluster per subunit.</text>
</comment>
<dbReference type="PROSITE" id="PS00642">
    <property type="entry name" value="COMPLEX1_75K_2"/>
    <property type="match status" value="1"/>
</dbReference>
<evidence type="ECO:0000256" key="10">
    <source>
        <dbReference type="ARBA" id="ARBA00023027"/>
    </source>
</evidence>
<dbReference type="STRING" id="47864.GA0070560_11829"/>
<dbReference type="Pfam" id="PF22117">
    <property type="entry name" value="Fer4_Nqo3"/>
    <property type="match status" value="1"/>
</dbReference>
<dbReference type="InterPro" id="IPR009010">
    <property type="entry name" value="Asp_de-COase-like_dom_sf"/>
</dbReference>
<evidence type="ECO:0000256" key="5">
    <source>
        <dbReference type="ARBA" id="ARBA00022719"/>
    </source>
</evidence>
<evidence type="ECO:0000256" key="6">
    <source>
        <dbReference type="ARBA" id="ARBA00022723"/>
    </source>
</evidence>
<dbReference type="CDD" id="cd00207">
    <property type="entry name" value="fer2"/>
    <property type="match status" value="1"/>
</dbReference>
<dbReference type="GO" id="GO:0042773">
    <property type="term" value="P:ATP synthesis coupled electron transport"/>
    <property type="evidence" value="ECO:0007669"/>
    <property type="project" value="InterPro"/>
</dbReference>
<evidence type="ECO:0000313" key="18">
    <source>
        <dbReference type="Proteomes" id="UP000199408"/>
    </source>
</evidence>
<dbReference type="InterPro" id="IPR054351">
    <property type="entry name" value="NADH_UbQ_OxRdtase_ferredoxin"/>
</dbReference>
<dbReference type="SUPFAM" id="SSF54862">
    <property type="entry name" value="4Fe-4S ferredoxins"/>
    <property type="match status" value="1"/>
</dbReference>
<dbReference type="InterPro" id="IPR006963">
    <property type="entry name" value="Mopterin_OxRdtase_4Fe-4S_dom"/>
</dbReference>
<dbReference type="RefSeq" id="WP_091300596.1">
    <property type="nucleotide sequence ID" value="NZ_FMDN01000018.1"/>
</dbReference>
<gene>
    <name evidence="17" type="ORF">GA0070560_11829</name>
</gene>
<evidence type="ECO:0000259" key="14">
    <source>
        <dbReference type="PROSITE" id="PS51085"/>
    </source>
</evidence>
<dbReference type="Gene3D" id="2.40.40.20">
    <property type="match status" value="1"/>
</dbReference>
<dbReference type="Proteomes" id="UP000199408">
    <property type="component" value="Unassembled WGS sequence"/>
</dbReference>
<dbReference type="PROSITE" id="PS00641">
    <property type="entry name" value="COMPLEX1_75K_1"/>
    <property type="match status" value="1"/>
</dbReference>
<evidence type="ECO:0000256" key="1">
    <source>
        <dbReference type="ARBA" id="ARBA00001966"/>
    </source>
</evidence>
<dbReference type="Gene3D" id="3.10.20.740">
    <property type="match status" value="1"/>
</dbReference>
<evidence type="ECO:0000256" key="13">
    <source>
        <dbReference type="SAM" id="MobiDB-lite"/>
    </source>
</evidence>
<dbReference type="SUPFAM" id="SSF50692">
    <property type="entry name" value="ADC-like"/>
    <property type="match status" value="1"/>
</dbReference>
<dbReference type="PANTHER" id="PTHR43105:SF12">
    <property type="entry name" value="NADH-QUINONE OXIDOREDUCTASE SUBUNIT G"/>
    <property type="match status" value="1"/>
</dbReference>
<dbReference type="AlphaFoldDB" id="A0A1C5IXQ7"/>
<dbReference type="EC" id="7.1.1.-" evidence="12"/>
<name>A0A1C5IXQ7_9ACTN</name>
<evidence type="ECO:0000259" key="15">
    <source>
        <dbReference type="PROSITE" id="PS51669"/>
    </source>
</evidence>
<dbReference type="GO" id="GO:0043546">
    <property type="term" value="F:molybdopterin cofactor binding"/>
    <property type="evidence" value="ECO:0007669"/>
    <property type="project" value="InterPro"/>
</dbReference>
<comment type="catalytic activity">
    <reaction evidence="11 12">
        <text>a quinone + NADH + 5 H(+)(in) = a quinol + NAD(+) + 4 H(+)(out)</text>
        <dbReference type="Rhea" id="RHEA:57888"/>
        <dbReference type="ChEBI" id="CHEBI:15378"/>
        <dbReference type="ChEBI" id="CHEBI:24646"/>
        <dbReference type="ChEBI" id="CHEBI:57540"/>
        <dbReference type="ChEBI" id="CHEBI:57945"/>
        <dbReference type="ChEBI" id="CHEBI:132124"/>
    </reaction>
</comment>
<keyword evidence="6 12" id="KW-0479">Metal-binding</keyword>
<dbReference type="PROSITE" id="PS51085">
    <property type="entry name" value="2FE2S_FER_2"/>
    <property type="match status" value="1"/>
</dbReference>
<organism evidence="17 18">
    <name type="scientific">Micromonospora halophytica</name>
    <dbReference type="NCBI Taxonomy" id="47864"/>
    <lineage>
        <taxon>Bacteria</taxon>
        <taxon>Bacillati</taxon>
        <taxon>Actinomycetota</taxon>
        <taxon>Actinomycetes</taxon>
        <taxon>Micromonosporales</taxon>
        <taxon>Micromonosporaceae</taxon>
        <taxon>Micromonospora</taxon>
    </lineage>
</organism>
<dbReference type="InterPro" id="IPR050123">
    <property type="entry name" value="Prok_molybdopt-oxidoreductase"/>
</dbReference>
<dbReference type="NCBIfam" id="NF005895">
    <property type="entry name" value="PRK07860.1"/>
    <property type="match status" value="1"/>
</dbReference>
<comment type="cofactor">
    <cofactor evidence="1 12">
        <name>[4Fe-4S] cluster</name>
        <dbReference type="ChEBI" id="CHEBI:49883"/>
    </cofactor>
</comment>
<keyword evidence="3 12" id="KW-0004">4Fe-4S</keyword>
<feature type="domain" description="4Fe-4S Mo/W bis-MGD-type" evidence="15">
    <location>
        <begin position="240"/>
        <end position="296"/>
    </location>
</feature>
<comment type="similarity">
    <text evidence="2 12">Belongs to the complex I 75 kDa subunit family.</text>
</comment>
<dbReference type="CDD" id="cd02788">
    <property type="entry name" value="MopB_CT_NDH-1_NuoG2-N7"/>
    <property type="match status" value="1"/>
</dbReference>
<dbReference type="PANTHER" id="PTHR43105">
    <property type="entry name" value="RESPIRATORY NITRATE REDUCTASE"/>
    <property type="match status" value="1"/>
</dbReference>